<dbReference type="InterPro" id="IPR036770">
    <property type="entry name" value="Ankyrin_rpt-contain_sf"/>
</dbReference>
<feature type="repeat" description="ANK" evidence="3">
    <location>
        <begin position="77"/>
        <end position="109"/>
    </location>
</feature>
<dbReference type="RefSeq" id="XP_022399440.1">
    <property type="nucleotide sequence ID" value="XM_022543621.1"/>
</dbReference>
<dbReference type="Pfam" id="PF12796">
    <property type="entry name" value="Ank_2"/>
    <property type="match status" value="1"/>
</dbReference>
<dbReference type="PANTHER" id="PTHR24198">
    <property type="entry name" value="ANKYRIN REPEAT AND PROTEIN KINASE DOMAIN-CONTAINING PROTEIN"/>
    <property type="match status" value="1"/>
</dbReference>
<dbReference type="OrthoDB" id="4772757at2759"/>
<dbReference type="EMBL" id="KV878901">
    <property type="protein sequence ID" value="OJJ82742.1"/>
    <property type="molecule type" value="Genomic_DNA"/>
</dbReference>
<dbReference type="Proteomes" id="UP000184300">
    <property type="component" value="Unassembled WGS sequence"/>
</dbReference>
<evidence type="ECO:0000256" key="2">
    <source>
        <dbReference type="ARBA" id="ARBA00023043"/>
    </source>
</evidence>
<protein>
    <submittedName>
        <fullName evidence="4">Uncharacterized protein</fullName>
    </submittedName>
</protein>
<dbReference type="GeneID" id="34459882"/>
<dbReference type="Gene3D" id="1.25.40.20">
    <property type="entry name" value="Ankyrin repeat-containing domain"/>
    <property type="match status" value="1"/>
</dbReference>
<accession>A0A1L9VFY3</accession>
<dbReference type="SUPFAM" id="SSF48403">
    <property type="entry name" value="Ankyrin repeat"/>
    <property type="match status" value="1"/>
</dbReference>
<name>A0A1L9VFY3_ASPGL</name>
<evidence type="ECO:0000313" key="5">
    <source>
        <dbReference type="Proteomes" id="UP000184300"/>
    </source>
</evidence>
<dbReference type="VEuPathDB" id="FungiDB:ASPGLDRAFT_26984"/>
<evidence type="ECO:0000256" key="1">
    <source>
        <dbReference type="ARBA" id="ARBA00022737"/>
    </source>
</evidence>
<keyword evidence="5" id="KW-1185">Reference proteome</keyword>
<evidence type="ECO:0000256" key="3">
    <source>
        <dbReference type="PROSITE-ProRule" id="PRU00023"/>
    </source>
</evidence>
<dbReference type="PROSITE" id="PS50297">
    <property type="entry name" value="ANK_REP_REGION"/>
    <property type="match status" value="1"/>
</dbReference>
<dbReference type="PROSITE" id="PS50088">
    <property type="entry name" value="ANK_REPEAT"/>
    <property type="match status" value="1"/>
</dbReference>
<organism evidence="4 5">
    <name type="scientific">Aspergillus glaucus CBS 516.65</name>
    <dbReference type="NCBI Taxonomy" id="1160497"/>
    <lineage>
        <taxon>Eukaryota</taxon>
        <taxon>Fungi</taxon>
        <taxon>Dikarya</taxon>
        <taxon>Ascomycota</taxon>
        <taxon>Pezizomycotina</taxon>
        <taxon>Eurotiomycetes</taxon>
        <taxon>Eurotiomycetidae</taxon>
        <taxon>Eurotiales</taxon>
        <taxon>Aspergillaceae</taxon>
        <taxon>Aspergillus</taxon>
        <taxon>Aspergillus subgen. Aspergillus</taxon>
    </lineage>
</organism>
<dbReference type="AlphaFoldDB" id="A0A1L9VFY3"/>
<dbReference type="PANTHER" id="PTHR24198:SF165">
    <property type="entry name" value="ANKYRIN REPEAT-CONTAINING PROTEIN-RELATED"/>
    <property type="match status" value="1"/>
</dbReference>
<proteinExistence type="predicted"/>
<dbReference type="SMART" id="SM00248">
    <property type="entry name" value="ANK"/>
    <property type="match status" value="2"/>
</dbReference>
<keyword evidence="1" id="KW-0677">Repeat</keyword>
<reference evidence="5" key="1">
    <citation type="journal article" date="2017" name="Genome Biol.">
        <title>Comparative genomics reveals high biological diversity and specific adaptations in the industrially and medically important fungal genus Aspergillus.</title>
        <authorList>
            <person name="de Vries R.P."/>
            <person name="Riley R."/>
            <person name="Wiebenga A."/>
            <person name="Aguilar-Osorio G."/>
            <person name="Amillis S."/>
            <person name="Uchima C.A."/>
            <person name="Anderluh G."/>
            <person name="Asadollahi M."/>
            <person name="Askin M."/>
            <person name="Barry K."/>
            <person name="Battaglia E."/>
            <person name="Bayram O."/>
            <person name="Benocci T."/>
            <person name="Braus-Stromeyer S.A."/>
            <person name="Caldana C."/>
            <person name="Canovas D."/>
            <person name="Cerqueira G.C."/>
            <person name="Chen F."/>
            <person name="Chen W."/>
            <person name="Choi C."/>
            <person name="Clum A."/>
            <person name="Dos Santos R.A."/>
            <person name="Damasio A.R."/>
            <person name="Diallinas G."/>
            <person name="Emri T."/>
            <person name="Fekete E."/>
            <person name="Flipphi M."/>
            <person name="Freyberg S."/>
            <person name="Gallo A."/>
            <person name="Gournas C."/>
            <person name="Habgood R."/>
            <person name="Hainaut M."/>
            <person name="Harispe M.L."/>
            <person name="Henrissat B."/>
            <person name="Hilden K.S."/>
            <person name="Hope R."/>
            <person name="Hossain A."/>
            <person name="Karabika E."/>
            <person name="Karaffa L."/>
            <person name="Karanyi Z."/>
            <person name="Krasevec N."/>
            <person name="Kuo A."/>
            <person name="Kusch H."/>
            <person name="LaButti K."/>
            <person name="Lagendijk E.L."/>
            <person name="Lapidus A."/>
            <person name="Levasseur A."/>
            <person name="Lindquist E."/>
            <person name="Lipzen A."/>
            <person name="Logrieco A.F."/>
            <person name="MacCabe A."/>
            <person name="Maekelae M.R."/>
            <person name="Malavazi I."/>
            <person name="Melin P."/>
            <person name="Meyer V."/>
            <person name="Mielnichuk N."/>
            <person name="Miskei M."/>
            <person name="Molnar A.P."/>
            <person name="Mule G."/>
            <person name="Ngan C.Y."/>
            <person name="Orejas M."/>
            <person name="Orosz E."/>
            <person name="Ouedraogo J.P."/>
            <person name="Overkamp K.M."/>
            <person name="Park H.-S."/>
            <person name="Perrone G."/>
            <person name="Piumi F."/>
            <person name="Punt P.J."/>
            <person name="Ram A.F."/>
            <person name="Ramon A."/>
            <person name="Rauscher S."/>
            <person name="Record E."/>
            <person name="Riano-Pachon D.M."/>
            <person name="Robert V."/>
            <person name="Roehrig J."/>
            <person name="Ruller R."/>
            <person name="Salamov A."/>
            <person name="Salih N.S."/>
            <person name="Samson R.A."/>
            <person name="Sandor E."/>
            <person name="Sanguinetti M."/>
            <person name="Schuetze T."/>
            <person name="Sepcic K."/>
            <person name="Shelest E."/>
            <person name="Sherlock G."/>
            <person name="Sophianopoulou V."/>
            <person name="Squina F.M."/>
            <person name="Sun H."/>
            <person name="Susca A."/>
            <person name="Todd R.B."/>
            <person name="Tsang A."/>
            <person name="Unkles S.E."/>
            <person name="van de Wiele N."/>
            <person name="van Rossen-Uffink D."/>
            <person name="Oliveira J.V."/>
            <person name="Vesth T.C."/>
            <person name="Visser J."/>
            <person name="Yu J.-H."/>
            <person name="Zhou M."/>
            <person name="Andersen M.R."/>
            <person name="Archer D.B."/>
            <person name="Baker S.E."/>
            <person name="Benoit I."/>
            <person name="Brakhage A.A."/>
            <person name="Braus G.H."/>
            <person name="Fischer R."/>
            <person name="Frisvad J.C."/>
            <person name="Goldman G.H."/>
            <person name="Houbraken J."/>
            <person name="Oakley B."/>
            <person name="Pocsi I."/>
            <person name="Scazzocchio C."/>
            <person name="Seiboth B."/>
            <person name="vanKuyk P.A."/>
            <person name="Wortman J."/>
            <person name="Dyer P.S."/>
            <person name="Grigoriev I.V."/>
        </authorList>
    </citation>
    <scope>NUCLEOTIDE SEQUENCE [LARGE SCALE GENOMIC DNA]</scope>
    <source>
        <strain evidence="5">CBS 516.65</strain>
    </source>
</reference>
<sequence>MDNKLNAAPVCEAITPTLSRADPETVHIQPSPIKSFCSALVHIFSDKPSLTPICYILMEVASDDASSSIIFDDHGKDRSSPLHVACRAGNEQIVWILLEKGADVNALDEWRNSALQVALDSGYDNIAEMLRQNGADDGDLRDWSLI</sequence>
<evidence type="ECO:0000313" key="4">
    <source>
        <dbReference type="EMBL" id="OJJ82742.1"/>
    </source>
</evidence>
<gene>
    <name evidence="4" type="ORF">ASPGLDRAFT_26984</name>
</gene>
<keyword evidence="2 3" id="KW-0040">ANK repeat</keyword>
<dbReference type="STRING" id="1160497.A0A1L9VFY3"/>
<dbReference type="InterPro" id="IPR002110">
    <property type="entry name" value="Ankyrin_rpt"/>
</dbReference>